<evidence type="ECO:0000313" key="2">
    <source>
        <dbReference type="EMBL" id="MCK2213180.1"/>
    </source>
</evidence>
<evidence type="ECO:0000256" key="1">
    <source>
        <dbReference type="SAM" id="SignalP"/>
    </source>
</evidence>
<organism evidence="2 3">
    <name type="scientific">Actinomadura luzonensis</name>
    <dbReference type="NCBI Taxonomy" id="2805427"/>
    <lineage>
        <taxon>Bacteria</taxon>
        <taxon>Bacillati</taxon>
        <taxon>Actinomycetota</taxon>
        <taxon>Actinomycetes</taxon>
        <taxon>Streptosporangiales</taxon>
        <taxon>Thermomonosporaceae</taxon>
        <taxon>Actinomadura</taxon>
    </lineage>
</organism>
<sequence>MRRSLVRAAVCAAAALAVGAFAVPAQATATANRVVYGYAWPDGAGHLRIVPKSATFVKRKGFLGYRLKPVAGAREVRLGYAKAAFGRVTVACDLKETEGRVAVDAKGLGRTACAPADLTAALQRGPAPLRVEYRGGQAVKVNEILVDKWPDPRTGRGTIKRVDDRTVLFASGGKTYKLGYSYLTSFYRTTARCGDGWLAGRPVNAGRDGLGKKSCTPADLTRALKPVKHPVLAQLRWSPETGGIDEVWEVFGDA</sequence>
<feature type="signal peptide" evidence="1">
    <location>
        <begin position="1"/>
        <end position="27"/>
    </location>
</feature>
<proteinExistence type="predicted"/>
<feature type="chain" id="PRO_5046269929" evidence="1">
    <location>
        <begin position="28"/>
        <end position="254"/>
    </location>
</feature>
<reference evidence="2 3" key="1">
    <citation type="submission" date="2022-04" db="EMBL/GenBank/DDBJ databases">
        <title>Genome draft of Actinomadura sp. ATCC 31491.</title>
        <authorList>
            <person name="Shi X."/>
            <person name="Du Y."/>
        </authorList>
    </citation>
    <scope>NUCLEOTIDE SEQUENCE [LARGE SCALE GENOMIC DNA]</scope>
    <source>
        <strain evidence="2 3">ATCC 31491</strain>
    </source>
</reference>
<protein>
    <submittedName>
        <fullName evidence="2">Uncharacterized protein</fullName>
    </submittedName>
</protein>
<gene>
    <name evidence="2" type="ORF">MF672_005125</name>
</gene>
<accession>A0ABT0FMA4</accession>
<comment type="caution">
    <text evidence="2">The sequence shown here is derived from an EMBL/GenBank/DDBJ whole genome shotgun (WGS) entry which is preliminary data.</text>
</comment>
<keyword evidence="3" id="KW-1185">Reference proteome</keyword>
<dbReference type="Proteomes" id="UP001317259">
    <property type="component" value="Unassembled WGS sequence"/>
</dbReference>
<name>A0ABT0FMA4_9ACTN</name>
<evidence type="ECO:0000313" key="3">
    <source>
        <dbReference type="Proteomes" id="UP001317259"/>
    </source>
</evidence>
<keyword evidence="1" id="KW-0732">Signal</keyword>
<dbReference type="EMBL" id="JAKRKC020000001">
    <property type="protein sequence ID" value="MCK2213180.1"/>
    <property type="molecule type" value="Genomic_DNA"/>
</dbReference>
<dbReference type="RefSeq" id="WP_242381767.1">
    <property type="nucleotide sequence ID" value="NZ_JAKRKC020000001.1"/>
</dbReference>